<gene>
    <name evidence="5" type="primary">nifE</name>
</gene>
<feature type="region of interest" description="Disordered" evidence="3">
    <location>
        <begin position="540"/>
        <end position="561"/>
    </location>
</feature>
<dbReference type="SUPFAM" id="SSF53807">
    <property type="entry name" value="Helical backbone' metal receptor"/>
    <property type="match status" value="1"/>
</dbReference>
<accession>Q9XDC2</accession>
<dbReference type="AlphaFoldDB" id="Q9XDC2"/>
<reference evidence="5" key="3">
    <citation type="submission" date="1999-09" db="EMBL/GenBank/DDBJ databases">
        <authorList>
            <person name="Rigo L.U."/>
        </authorList>
    </citation>
    <scope>NUCLEOTIDE SEQUENCE</scope>
    <source>
        <strain evidence="5">Z78</strain>
    </source>
</reference>
<dbReference type="EMBL" id="AF088132">
    <property type="protein sequence ID" value="AAD40328.1"/>
    <property type="molecule type" value="Genomic_DNA"/>
</dbReference>
<evidence type="ECO:0000256" key="2">
    <source>
        <dbReference type="ARBA" id="ARBA00023231"/>
    </source>
</evidence>
<dbReference type="Pfam" id="PF00148">
    <property type="entry name" value="Oxidored_nitro"/>
    <property type="match status" value="1"/>
</dbReference>
<dbReference type="InterPro" id="IPR000510">
    <property type="entry name" value="Nase/OxRdtase_comp1"/>
</dbReference>
<organism evidence="5">
    <name type="scientific">Herbaspirillum seropedicae</name>
    <dbReference type="NCBI Taxonomy" id="964"/>
    <lineage>
        <taxon>Bacteria</taxon>
        <taxon>Pseudomonadati</taxon>
        <taxon>Pseudomonadota</taxon>
        <taxon>Betaproteobacteria</taxon>
        <taxon>Burkholderiales</taxon>
        <taxon>Oxalobacteraceae</taxon>
        <taxon>Herbaspirillum</taxon>
    </lineage>
</organism>
<proteinExistence type="inferred from homology"/>
<dbReference type="PROSITE" id="PS00090">
    <property type="entry name" value="NITROGENASE_1_2"/>
    <property type="match status" value="1"/>
</dbReference>
<reference evidence="5" key="2">
    <citation type="submission" date="1999-06" db="EMBL/GenBank/DDBJ databases">
        <authorList>
            <person name="Rigo L.U."/>
        </authorList>
    </citation>
    <scope>NUCLEOTIDE SEQUENCE</scope>
    <source>
        <strain evidence="5">Z78</strain>
    </source>
</reference>
<protein>
    <submittedName>
        <fullName evidence="5">Molybdenum-iron cofactor biosynthesis subunit</fullName>
    </submittedName>
</protein>
<evidence type="ECO:0000259" key="4">
    <source>
        <dbReference type="Pfam" id="PF00148"/>
    </source>
</evidence>
<dbReference type="PANTHER" id="PTHR42956:SF1">
    <property type="entry name" value="NITROGENASE IRON-MOLYBDENUM COFACTOR BIOSYNTHESIS PROTEIN NIFE"/>
    <property type="match status" value="1"/>
</dbReference>
<dbReference type="InterPro" id="IPR000318">
    <property type="entry name" value="Nase_comp1_CS"/>
</dbReference>
<evidence type="ECO:0000256" key="3">
    <source>
        <dbReference type="SAM" id="MobiDB-lite"/>
    </source>
</evidence>
<dbReference type="PANTHER" id="PTHR42956">
    <property type="entry name" value="NITROGENASE IRON-MOLYBDENUM COFACTOR BIOSYNTHESIS PROTEIN NIFE"/>
    <property type="match status" value="1"/>
</dbReference>
<sequence length="561" mass="61951">MGGKTPGIFWKAPPGRTEQAQEEKARQARVQAKQWHPGGSAGRLGLEGAKIALQPWTWPLVHGPIACEGNFLGYPPCGLRPGVQTYRTGFTTDINELDVIYGGEFRLYKAVKEIIEKYEPPAVFVYQTCVTALTGDDIDAVCKAASAKFGKPVIPVNSPGFAGVKNLGNKLAGEALLDYVIGRSNLTPCDISIIGEYNLSGEWWQTTPWPDAVAVRAPSCISGGGRCRENACSPPARASKTCSKAMINGGAQEWRSVMGFLFEGSFYGIGDVSESLRQIARLLVQQGGASELMDRTEALIAVEEARAWSRLAHYKKRLAGKRVLEKDRRCEVLVSGGGLAGGRHRKGCCKKRTPEVRGSAFWQTRGGEEPHLIDDMKPRRDVFHVERGALPDYLGRLSRIAGRSQFIALKARMPWLDVNQERHHAHAGYEGMITLVSEIDRRSVRPGVGACARTERLVSSRMATSGLLRGRGRSTRSRCAAVGRGDAAGPERCMPVIHGSQLYSFGLVLWCSFRERSLRHAYQVHIWRMESQKRWNRSASDKWEQLRQPSPWEALAQAPEQ</sequence>
<dbReference type="Gene3D" id="3.40.50.1980">
    <property type="entry name" value="Nitrogenase molybdenum iron protein domain"/>
    <property type="match status" value="1"/>
</dbReference>
<keyword evidence="2" id="KW-0535">Nitrogen fixation</keyword>
<evidence type="ECO:0000256" key="1">
    <source>
        <dbReference type="ARBA" id="ARBA00011002"/>
    </source>
</evidence>
<dbReference type="InterPro" id="IPR049939">
    <property type="entry name" value="NifE-like"/>
</dbReference>
<reference evidence="5" key="1">
    <citation type="journal article" date="1999" name="FEMS Microbiol. Lett.">
        <title>Sequencing and functional analysis of the nifENXorf1orf2 gene cluster of Herbaspirillum seropedicae.</title>
        <authorList>
            <person name="Klassen G."/>
            <person name="Pedrosa F.O."/>
            <person name="Souza E.M."/>
            <person name="Yates M.G."/>
            <person name="Rigo L.U."/>
        </authorList>
    </citation>
    <scope>NUCLEOTIDE SEQUENCE</scope>
    <source>
        <strain evidence="5">Z78</strain>
    </source>
</reference>
<feature type="domain" description="Nitrogenase/oxidoreductase component 1" evidence="4">
    <location>
        <begin position="57"/>
        <end position="441"/>
    </location>
</feature>
<comment type="similarity">
    <text evidence="1">Belongs to the NifD/NifK/NifE/NifN family.</text>
</comment>
<dbReference type="Gene3D" id="3.40.50.12380">
    <property type="entry name" value="Nitrogenase MoFe cofactor biosynthesis protein NifE, C-terminal"/>
    <property type="match status" value="2"/>
</dbReference>
<dbReference type="GO" id="GO:0016163">
    <property type="term" value="F:nitrogenase activity"/>
    <property type="evidence" value="ECO:0007669"/>
    <property type="project" value="InterPro"/>
</dbReference>
<evidence type="ECO:0000313" key="5">
    <source>
        <dbReference type="EMBL" id="AAD40328.1"/>
    </source>
</evidence>
<name>Q9XDC2_HERSE</name>
<reference evidence="5" key="4">
    <citation type="submission" date="1999-12" db="EMBL/GenBank/DDBJ databases">
        <authorList>
            <person name="Rigo L.U."/>
        </authorList>
    </citation>
    <scope>NUCLEOTIDE SEQUENCE</scope>
    <source>
        <strain evidence="5">Z78</strain>
    </source>
</reference>
<reference evidence="5" key="5">
    <citation type="submission" date="2003-04" db="EMBL/GenBank/DDBJ databases">
        <authorList>
            <person name="Rigo L.U."/>
        </authorList>
    </citation>
    <scope>NUCLEOTIDE SEQUENCE</scope>
    <source>
        <strain evidence="5">Z78</strain>
    </source>
</reference>